<evidence type="ECO:0000256" key="4">
    <source>
        <dbReference type="ARBA" id="ARBA00023136"/>
    </source>
</evidence>
<dbReference type="Pfam" id="PF04479">
    <property type="entry name" value="RTA1"/>
    <property type="match status" value="1"/>
</dbReference>
<dbReference type="AlphaFoldDB" id="A0A9P4UHG5"/>
<comment type="subcellular location">
    <subcellularLocation>
        <location evidence="1">Membrane</location>
        <topology evidence="1">Multi-pass membrane protein</topology>
    </subcellularLocation>
</comment>
<keyword evidence="4 5" id="KW-0472">Membrane</keyword>
<comment type="caution">
    <text evidence="6">The sequence shown here is derived from an EMBL/GenBank/DDBJ whole genome shotgun (WGS) entry which is preliminary data.</text>
</comment>
<feature type="transmembrane region" description="Helical" evidence="5">
    <location>
        <begin position="20"/>
        <end position="37"/>
    </location>
</feature>
<keyword evidence="7" id="KW-1185">Reference proteome</keyword>
<keyword evidence="3 5" id="KW-1133">Transmembrane helix</keyword>
<proteinExistence type="predicted"/>
<keyword evidence="2 5" id="KW-0812">Transmembrane</keyword>
<evidence type="ECO:0000256" key="3">
    <source>
        <dbReference type="ARBA" id="ARBA00022989"/>
    </source>
</evidence>
<organism evidence="6 7">
    <name type="scientific">Karstenula rhodostoma CBS 690.94</name>
    <dbReference type="NCBI Taxonomy" id="1392251"/>
    <lineage>
        <taxon>Eukaryota</taxon>
        <taxon>Fungi</taxon>
        <taxon>Dikarya</taxon>
        <taxon>Ascomycota</taxon>
        <taxon>Pezizomycotina</taxon>
        <taxon>Dothideomycetes</taxon>
        <taxon>Pleosporomycetidae</taxon>
        <taxon>Pleosporales</taxon>
        <taxon>Massarineae</taxon>
        <taxon>Didymosphaeriaceae</taxon>
        <taxon>Karstenula</taxon>
    </lineage>
</organism>
<evidence type="ECO:0008006" key="8">
    <source>
        <dbReference type="Google" id="ProtNLM"/>
    </source>
</evidence>
<dbReference type="PANTHER" id="PTHR31465">
    <property type="entry name" value="PROTEIN RTA1-RELATED"/>
    <property type="match status" value="1"/>
</dbReference>
<dbReference type="InterPro" id="IPR007568">
    <property type="entry name" value="RTA1"/>
</dbReference>
<evidence type="ECO:0000313" key="6">
    <source>
        <dbReference type="EMBL" id="KAF2450200.1"/>
    </source>
</evidence>
<dbReference type="GO" id="GO:0016020">
    <property type="term" value="C:membrane"/>
    <property type="evidence" value="ECO:0007669"/>
    <property type="project" value="UniProtKB-SubCell"/>
</dbReference>
<dbReference type="Proteomes" id="UP000799764">
    <property type="component" value="Unassembled WGS sequence"/>
</dbReference>
<feature type="transmembrane region" description="Helical" evidence="5">
    <location>
        <begin position="44"/>
        <end position="63"/>
    </location>
</feature>
<feature type="transmembrane region" description="Helical" evidence="5">
    <location>
        <begin position="165"/>
        <end position="190"/>
    </location>
</feature>
<evidence type="ECO:0000256" key="1">
    <source>
        <dbReference type="ARBA" id="ARBA00004141"/>
    </source>
</evidence>
<feature type="transmembrane region" description="Helical" evidence="5">
    <location>
        <begin position="250"/>
        <end position="270"/>
    </location>
</feature>
<evidence type="ECO:0000313" key="7">
    <source>
        <dbReference type="Proteomes" id="UP000799764"/>
    </source>
</evidence>
<sequence>MGAGDPIPLSLYIYAPNKVAPILFTFLYAISTAIHLHQCHRDTSWRLLCLLPLSALSFTLGYILRTANAFDAYLYSPSNPTNLIIFILTQVFIYIPPPLLELANYHILGRLLSYVPSCSPLPPKAVVRVFGGVMLAVETLNALGVSLSANPTAGEATMKLGKGMAFAALGLQLGVIVAFGVLAAMFWVRLRAAGVRVRAVETALRTLGASMTLIFVRCVYRLVEHVGNTEADLGDVEKLRELSPVMRYEAFFYVFEAVLMLVNVGLWNVWNPGKAFSRHVWTADGSACEAVNSISRANIIWTPHDQRYSSPRGLVSMT</sequence>
<evidence type="ECO:0000256" key="2">
    <source>
        <dbReference type="ARBA" id="ARBA00022692"/>
    </source>
</evidence>
<gene>
    <name evidence="6" type="ORF">P171DRAFT_450879</name>
</gene>
<feature type="transmembrane region" description="Helical" evidence="5">
    <location>
        <begin position="125"/>
        <end position="145"/>
    </location>
</feature>
<protein>
    <recommendedName>
        <fullName evidence="8">RTA1 domain protein</fullName>
    </recommendedName>
</protein>
<feature type="transmembrane region" description="Helical" evidence="5">
    <location>
        <begin position="83"/>
        <end position="104"/>
    </location>
</feature>
<accession>A0A9P4UHG5</accession>
<dbReference type="PANTHER" id="PTHR31465:SF34">
    <property type="entry name" value="DOMAIN PROTEIN, PUTATIVE (AFU_ORTHOLOGUE AFUA_3G00480)-RELATED"/>
    <property type="match status" value="1"/>
</dbReference>
<evidence type="ECO:0000256" key="5">
    <source>
        <dbReference type="SAM" id="Phobius"/>
    </source>
</evidence>
<name>A0A9P4UHG5_9PLEO</name>
<dbReference type="OrthoDB" id="3358017at2759"/>
<dbReference type="EMBL" id="MU001493">
    <property type="protein sequence ID" value="KAF2450200.1"/>
    <property type="molecule type" value="Genomic_DNA"/>
</dbReference>
<reference evidence="6" key="1">
    <citation type="journal article" date="2020" name="Stud. Mycol.">
        <title>101 Dothideomycetes genomes: a test case for predicting lifestyles and emergence of pathogens.</title>
        <authorList>
            <person name="Haridas S."/>
            <person name="Albert R."/>
            <person name="Binder M."/>
            <person name="Bloem J."/>
            <person name="Labutti K."/>
            <person name="Salamov A."/>
            <person name="Andreopoulos B."/>
            <person name="Baker S."/>
            <person name="Barry K."/>
            <person name="Bills G."/>
            <person name="Bluhm B."/>
            <person name="Cannon C."/>
            <person name="Castanera R."/>
            <person name="Culley D."/>
            <person name="Daum C."/>
            <person name="Ezra D."/>
            <person name="Gonzalez J."/>
            <person name="Henrissat B."/>
            <person name="Kuo A."/>
            <person name="Liang C."/>
            <person name="Lipzen A."/>
            <person name="Lutzoni F."/>
            <person name="Magnuson J."/>
            <person name="Mondo S."/>
            <person name="Nolan M."/>
            <person name="Ohm R."/>
            <person name="Pangilinan J."/>
            <person name="Park H.-J."/>
            <person name="Ramirez L."/>
            <person name="Alfaro M."/>
            <person name="Sun H."/>
            <person name="Tritt A."/>
            <person name="Yoshinaga Y."/>
            <person name="Zwiers L.-H."/>
            <person name="Turgeon B."/>
            <person name="Goodwin S."/>
            <person name="Spatafora J."/>
            <person name="Crous P."/>
            <person name="Grigoriev I."/>
        </authorList>
    </citation>
    <scope>NUCLEOTIDE SEQUENCE</scope>
    <source>
        <strain evidence="6">CBS 690.94</strain>
    </source>
</reference>